<comment type="caution">
    <text evidence="7">The sequence shown here is derived from an EMBL/GenBank/DDBJ whole genome shotgun (WGS) entry which is preliminary data.</text>
</comment>
<dbReference type="InterPro" id="IPR002035">
    <property type="entry name" value="VWF_A"/>
</dbReference>
<proteinExistence type="predicted"/>
<feature type="transmembrane region" description="Helical" evidence="5">
    <location>
        <begin position="308"/>
        <end position="331"/>
    </location>
</feature>
<evidence type="ECO:0000256" key="5">
    <source>
        <dbReference type="SAM" id="Phobius"/>
    </source>
</evidence>
<keyword evidence="2 5" id="KW-0812">Transmembrane</keyword>
<dbReference type="Gene3D" id="3.40.50.410">
    <property type="entry name" value="von Willebrand factor, type A domain"/>
    <property type="match status" value="1"/>
</dbReference>
<dbReference type="PANTHER" id="PTHR22550:SF5">
    <property type="entry name" value="LEUCINE ZIPPER PROTEIN 4"/>
    <property type="match status" value="1"/>
</dbReference>
<evidence type="ECO:0000256" key="4">
    <source>
        <dbReference type="ARBA" id="ARBA00023136"/>
    </source>
</evidence>
<protein>
    <submittedName>
        <fullName evidence="7">VWA domain-containing protein</fullName>
    </submittedName>
</protein>
<evidence type="ECO:0000256" key="3">
    <source>
        <dbReference type="ARBA" id="ARBA00022989"/>
    </source>
</evidence>
<name>A0A540V9G3_9CHLR</name>
<dbReference type="PROSITE" id="PS50234">
    <property type="entry name" value="VWFA"/>
    <property type="match status" value="1"/>
</dbReference>
<dbReference type="OrthoDB" id="8882959at2"/>
<organism evidence="7 8">
    <name type="scientific">Litorilinea aerophila</name>
    <dbReference type="NCBI Taxonomy" id="1204385"/>
    <lineage>
        <taxon>Bacteria</taxon>
        <taxon>Bacillati</taxon>
        <taxon>Chloroflexota</taxon>
        <taxon>Caldilineae</taxon>
        <taxon>Caldilineales</taxon>
        <taxon>Caldilineaceae</taxon>
        <taxon>Litorilinea</taxon>
    </lineage>
</organism>
<dbReference type="InterPro" id="IPR024163">
    <property type="entry name" value="Aerotolerance_reg_N"/>
</dbReference>
<keyword evidence="8" id="KW-1185">Reference proteome</keyword>
<feature type="domain" description="VWFA" evidence="6">
    <location>
        <begin position="87"/>
        <end position="295"/>
    </location>
</feature>
<dbReference type="Pfam" id="PF13519">
    <property type="entry name" value="VWA_2"/>
    <property type="match status" value="1"/>
</dbReference>
<dbReference type="AlphaFoldDB" id="A0A540V9G3"/>
<dbReference type="InterPro" id="IPR036465">
    <property type="entry name" value="vWFA_dom_sf"/>
</dbReference>
<dbReference type="EMBL" id="VIGC01000041">
    <property type="protein sequence ID" value="TQE93372.1"/>
    <property type="molecule type" value="Genomic_DNA"/>
</dbReference>
<dbReference type="Proteomes" id="UP000317371">
    <property type="component" value="Unassembled WGS sequence"/>
</dbReference>
<evidence type="ECO:0000256" key="2">
    <source>
        <dbReference type="ARBA" id="ARBA00022692"/>
    </source>
</evidence>
<dbReference type="InParanoid" id="A0A540V9G3"/>
<evidence type="ECO:0000256" key="1">
    <source>
        <dbReference type="ARBA" id="ARBA00022475"/>
    </source>
</evidence>
<sequence length="335" mass="36169">MTFIWPYLLTSLLAVPALAFYYMRIQRRREQILAARGALGLVQTAQGQRPGWRRHLPYGLFLLGVTLLCIGLARPEAELSLPRLEGIVMLAFDVSGSMAADDLQPSRMEAARAAAIEFVERQPATVQIGVVAFSESGFTVQPPTTDRAAVLATLHRLQPERGTSLASGILTALNTIFATPEPSGAVYSNLTPTPIPTPTPAPPGSYRSAVIVLLTDGENTAPPDPLESAQIAADRGVRIYTIGIGSSAGTTIEVEGLLFHTRLDEAMLQAIAEMTQGEYYNAQDEEELSAIYENLDLQLVTRPDRTELTFLFAGAALLMILSGGALSMLWFGRVP</sequence>
<keyword evidence="4 5" id="KW-0472">Membrane</keyword>
<dbReference type="Pfam" id="PF07584">
    <property type="entry name" value="BatA"/>
    <property type="match status" value="1"/>
</dbReference>
<feature type="transmembrane region" description="Helical" evidence="5">
    <location>
        <begin position="6"/>
        <end position="23"/>
    </location>
</feature>
<evidence type="ECO:0000259" key="6">
    <source>
        <dbReference type="PROSITE" id="PS50234"/>
    </source>
</evidence>
<keyword evidence="1" id="KW-1003">Cell membrane</keyword>
<evidence type="ECO:0000313" key="7">
    <source>
        <dbReference type="EMBL" id="TQE93372.1"/>
    </source>
</evidence>
<dbReference type="PANTHER" id="PTHR22550">
    <property type="entry name" value="SPORE GERMINATION PROTEIN"/>
    <property type="match status" value="1"/>
</dbReference>
<keyword evidence="3 5" id="KW-1133">Transmembrane helix</keyword>
<dbReference type="SMART" id="SM00327">
    <property type="entry name" value="VWA"/>
    <property type="match status" value="1"/>
</dbReference>
<reference evidence="7 8" key="1">
    <citation type="submission" date="2019-06" db="EMBL/GenBank/DDBJ databases">
        <title>Genome sequence of Litorilinea aerophila BAA-2444.</title>
        <authorList>
            <person name="Maclea K.S."/>
            <person name="Maurais E.G."/>
            <person name="Iannazzi L.C."/>
        </authorList>
    </citation>
    <scope>NUCLEOTIDE SEQUENCE [LARGE SCALE GENOMIC DNA]</scope>
    <source>
        <strain evidence="7 8">ATCC BAA-2444</strain>
    </source>
</reference>
<dbReference type="SUPFAM" id="SSF53300">
    <property type="entry name" value="vWA-like"/>
    <property type="match status" value="1"/>
</dbReference>
<dbReference type="InterPro" id="IPR050768">
    <property type="entry name" value="UPF0353/GerABKA_families"/>
</dbReference>
<evidence type="ECO:0000313" key="8">
    <source>
        <dbReference type="Proteomes" id="UP000317371"/>
    </source>
</evidence>
<dbReference type="FunCoup" id="A0A540V9G3">
    <property type="interactions" value="8"/>
</dbReference>
<accession>A0A540V9G3</accession>
<gene>
    <name evidence="7" type="ORF">FKZ61_21525</name>
</gene>
<dbReference type="RefSeq" id="WP_141612233.1">
    <property type="nucleotide sequence ID" value="NZ_VIGC02000041.1"/>
</dbReference>